<dbReference type="PANTHER" id="PTHR17583">
    <property type="entry name" value="PHOSPHOINOSITIDE 3-KINASE REGULATORY SUBUNIT 4"/>
    <property type="match status" value="1"/>
</dbReference>
<sequence length="224" mass="22692">MRPLVPARAELGVGRYDAEVAAVRGAVERVVLDLITGARSTPDIKRALLSHSPGLAAFFGRRDVNGVLLPLLITCLNAGSWQLRGAFFGAVAGIGPRGGRGSLDVFLLPCLEQALVDPEAAVVADAVGCVAAVAGHLRKRNLLAAARKIVPLLRHSKAAVRQAAVGFVAAAAAALPPADVYTQLRGMVLPQLAGVPIVLNGPAAGVRRARGGAAAAAGGAAVFG</sequence>
<dbReference type="InterPro" id="IPR045162">
    <property type="entry name" value="Vps15-like"/>
</dbReference>
<feature type="domain" description="Phosphatase 2A Regulatory Subunit A helical" evidence="3">
    <location>
        <begin position="15"/>
        <end position="193"/>
    </location>
</feature>
<keyword evidence="1" id="KW-0808">Transferase</keyword>
<organism evidence="4 5">
    <name type="scientific">Monoraphidium neglectum</name>
    <dbReference type="NCBI Taxonomy" id="145388"/>
    <lineage>
        <taxon>Eukaryota</taxon>
        <taxon>Viridiplantae</taxon>
        <taxon>Chlorophyta</taxon>
        <taxon>core chlorophytes</taxon>
        <taxon>Chlorophyceae</taxon>
        <taxon>CS clade</taxon>
        <taxon>Sphaeropleales</taxon>
        <taxon>Selenastraceae</taxon>
        <taxon>Monoraphidium</taxon>
    </lineage>
</organism>
<name>A0A0D2LIZ6_9CHLO</name>
<protein>
    <recommendedName>
        <fullName evidence="3">Phosphatase 2A Regulatory Subunit A helical domain-containing protein</fullName>
    </recommendedName>
</protein>
<dbReference type="InterPro" id="IPR011989">
    <property type="entry name" value="ARM-like"/>
</dbReference>
<dbReference type="GO" id="GO:0071561">
    <property type="term" value="C:nucleus-vacuole junction"/>
    <property type="evidence" value="ECO:0007669"/>
    <property type="project" value="TreeGrafter"/>
</dbReference>
<dbReference type="GO" id="GO:0016236">
    <property type="term" value="P:macroautophagy"/>
    <property type="evidence" value="ECO:0007669"/>
    <property type="project" value="InterPro"/>
</dbReference>
<keyword evidence="1" id="KW-0418">Kinase</keyword>
<dbReference type="EMBL" id="KK106085">
    <property type="protein sequence ID" value="KIY91969.1"/>
    <property type="molecule type" value="Genomic_DNA"/>
</dbReference>
<dbReference type="GO" id="GO:0045324">
    <property type="term" value="P:late endosome to vacuole transport"/>
    <property type="evidence" value="ECO:0007669"/>
    <property type="project" value="InterPro"/>
</dbReference>
<evidence type="ECO:0000313" key="4">
    <source>
        <dbReference type="EMBL" id="KIY91969.1"/>
    </source>
</evidence>
<evidence type="ECO:0000256" key="1">
    <source>
        <dbReference type="ARBA" id="ARBA00022527"/>
    </source>
</evidence>
<dbReference type="InterPro" id="IPR016024">
    <property type="entry name" value="ARM-type_fold"/>
</dbReference>
<keyword evidence="1" id="KW-0723">Serine/threonine-protein kinase</keyword>
<dbReference type="Proteomes" id="UP000054498">
    <property type="component" value="Unassembled WGS sequence"/>
</dbReference>
<dbReference type="GeneID" id="25733710"/>
<evidence type="ECO:0000256" key="2">
    <source>
        <dbReference type="ARBA" id="ARBA00022737"/>
    </source>
</evidence>
<dbReference type="SUPFAM" id="SSF48371">
    <property type="entry name" value="ARM repeat"/>
    <property type="match status" value="1"/>
</dbReference>
<keyword evidence="2" id="KW-0677">Repeat</keyword>
<dbReference type="STRING" id="145388.A0A0D2LIZ6"/>
<dbReference type="Gene3D" id="1.25.10.10">
    <property type="entry name" value="Leucine-rich Repeat Variant"/>
    <property type="match status" value="1"/>
</dbReference>
<dbReference type="Pfam" id="PF22956">
    <property type="entry name" value="VPS15-like_hel"/>
    <property type="match status" value="1"/>
</dbReference>
<dbReference type="InterPro" id="IPR055231">
    <property type="entry name" value="2AA_helical"/>
</dbReference>
<dbReference type="PANTHER" id="PTHR17583:SF0">
    <property type="entry name" value="PHOSPHOINOSITIDE 3-KINASE REGULATORY SUBUNIT 4"/>
    <property type="match status" value="1"/>
</dbReference>
<evidence type="ECO:0000313" key="5">
    <source>
        <dbReference type="Proteomes" id="UP000054498"/>
    </source>
</evidence>
<dbReference type="GO" id="GO:0034272">
    <property type="term" value="C:phosphatidylinositol 3-kinase complex, class III, type II"/>
    <property type="evidence" value="ECO:0007669"/>
    <property type="project" value="TreeGrafter"/>
</dbReference>
<proteinExistence type="predicted"/>
<dbReference type="GO" id="GO:0005770">
    <property type="term" value="C:late endosome"/>
    <property type="evidence" value="ECO:0007669"/>
    <property type="project" value="TreeGrafter"/>
</dbReference>
<dbReference type="RefSeq" id="XP_013890989.1">
    <property type="nucleotide sequence ID" value="XM_014035535.1"/>
</dbReference>
<dbReference type="KEGG" id="mng:MNEG_15994"/>
<dbReference type="GO" id="GO:0004674">
    <property type="term" value="F:protein serine/threonine kinase activity"/>
    <property type="evidence" value="ECO:0007669"/>
    <property type="project" value="UniProtKB-KW"/>
</dbReference>
<dbReference type="GO" id="GO:0034271">
    <property type="term" value="C:phosphatidylinositol 3-kinase complex, class III, type I"/>
    <property type="evidence" value="ECO:0007669"/>
    <property type="project" value="TreeGrafter"/>
</dbReference>
<dbReference type="AlphaFoldDB" id="A0A0D2LIZ6"/>
<reference evidence="4 5" key="1">
    <citation type="journal article" date="2013" name="BMC Genomics">
        <title>Reconstruction of the lipid metabolism for the microalga Monoraphidium neglectum from its genome sequence reveals characteristics suitable for biofuel production.</title>
        <authorList>
            <person name="Bogen C."/>
            <person name="Al-Dilaimi A."/>
            <person name="Albersmeier A."/>
            <person name="Wichmann J."/>
            <person name="Grundmann M."/>
            <person name="Rupp O."/>
            <person name="Lauersen K.J."/>
            <person name="Blifernez-Klassen O."/>
            <person name="Kalinowski J."/>
            <person name="Goesmann A."/>
            <person name="Mussgnug J.H."/>
            <person name="Kruse O."/>
        </authorList>
    </citation>
    <scope>NUCLEOTIDE SEQUENCE [LARGE SCALE GENOMIC DNA]</scope>
    <source>
        <strain evidence="4 5">SAG 48.87</strain>
    </source>
</reference>
<keyword evidence="5" id="KW-1185">Reference proteome</keyword>
<evidence type="ECO:0000259" key="3">
    <source>
        <dbReference type="Pfam" id="PF22956"/>
    </source>
</evidence>
<gene>
    <name evidence="4" type="ORF">MNEG_15994</name>
</gene>
<dbReference type="OrthoDB" id="242910at2759"/>
<dbReference type="GO" id="GO:0006623">
    <property type="term" value="P:protein targeting to vacuole"/>
    <property type="evidence" value="ECO:0007669"/>
    <property type="project" value="TreeGrafter"/>
</dbReference>
<accession>A0A0D2LIZ6</accession>